<protein>
    <submittedName>
        <fullName evidence="1">Uncharacterized protein</fullName>
    </submittedName>
</protein>
<keyword evidence="2" id="KW-1185">Reference proteome</keyword>
<evidence type="ECO:0000313" key="1">
    <source>
        <dbReference type="EMBL" id="KAK7301947.1"/>
    </source>
</evidence>
<proteinExistence type="predicted"/>
<sequence length="106" mass="11823">MLAVLMTKKMSCILKRKMRGRGLQFLQEIRDTGDIQVLITSQKEAQFTPLSNFLSHPFGPHDLLPKSTPLLLEPHHNALSISLPNNDNNATMKLRVAELEAAGFEG</sequence>
<dbReference type="EMBL" id="JAYKXN010000003">
    <property type="protein sequence ID" value="KAK7301947.1"/>
    <property type="molecule type" value="Genomic_DNA"/>
</dbReference>
<accession>A0AAN9JMT0</accession>
<dbReference type="Proteomes" id="UP001359559">
    <property type="component" value="Unassembled WGS sequence"/>
</dbReference>
<comment type="caution">
    <text evidence="1">The sequence shown here is derived from an EMBL/GenBank/DDBJ whole genome shotgun (WGS) entry which is preliminary data.</text>
</comment>
<evidence type="ECO:0000313" key="2">
    <source>
        <dbReference type="Proteomes" id="UP001359559"/>
    </source>
</evidence>
<gene>
    <name evidence="1" type="ORF">RJT34_12824</name>
</gene>
<reference evidence="1 2" key="1">
    <citation type="submission" date="2024-01" db="EMBL/GenBank/DDBJ databases">
        <title>The genomes of 5 underutilized Papilionoideae crops provide insights into root nodulation and disease resistance.</title>
        <authorList>
            <person name="Yuan L."/>
        </authorList>
    </citation>
    <scope>NUCLEOTIDE SEQUENCE [LARGE SCALE GENOMIC DNA]</scope>
    <source>
        <strain evidence="1">LY-2023</strain>
        <tissue evidence="1">Leaf</tissue>
    </source>
</reference>
<name>A0AAN9JMT0_CLITE</name>
<dbReference type="AlphaFoldDB" id="A0AAN9JMT0"/>
<organism evidence="1 2">
    <name type="scientific">Clitoria ternatea</name>
    <name type="common">Butterfly pea</name>
    <dbReference type="NCBI Taxonomy" id="43366"/>
    <lineage>
        <taxon>Eukaryota</taxon>
        <taxon>Viridiplantae</taxon>
        <taxon>Streptophyta</taxon>
        <taxon>Embryophyta</taxon>
        <taxon>Tracheophyta</taxon>
        <taxon>Spermatophyta</taxon>
        <taxon>Magnoliopsida</taxon>
        <taxon>eudicotyledons</taxon>
        <taxon>Gunneridae</taxon>
        <taxon>Pentapetalae</taxon>
        <taxon>rosids</taxon>
        <taxon>fabids</taxon>
        <taxon>Fabales</taxon>
        <taxon>Fabaceae</taxon>
        <taxon>Papilionoideae</taxon>
        <taxon>50 kb inversion clade</taxon>
        <taxon>NPAAA clade</taxon>
        <taxon>indigoferoid/millettioid clade</taxon>
        <taxon>Phaseoleae</taxon>
        <taxon>Clitoria</taxon>
    </lineage>
</organism>